<accession>A0A917PVJ8</accession>
<evidence type="ECO:0000313" key="2">
    <source>
        <dbReference type="Proteomes" id="UP000636956"/>
    </source>
</evidence>
<reference evidence="1" key="1">
    <citation type="journal article" date="2014" name="Int. J. Syst. Evol. Microbiol.">
        <title>Complete genome sequence of Corynebacterium casei LMG S-19264T (=DSM 44701T), isolated from a smear-ripened cheese.</title>
        <authorList>
            <consortium name="US DOE Joint Genome Institute (JGI-PGF)"/>
            <person name="Walter F."/>
            <person name="Albersmeier A."/>
            <person name="Kalinowski J."/>
            <person name="Ruckert C."/>
        </authorList>
    </citation>
    <scope>NUCLEOTIDE SEQUENCE</scope>
    <source>
        <strain evidence="1">CGMCC 1.8984</strain>
    </source>
</reference>
<dbReference type="AlphaFoldDB" id="A0A917PVJ8"/>
<evidence type="ECO:0000313" key="1">
    <source>
        <dbReference type="EMBL" id="GGJ93930.1"/>
    </source>
</evidence>
<organism evidence="1 2">
    <name type="scientific">Agromyces bauzanensis</name>
    <dbReference type="NCBI Taxonomy" id="1308924"/>
    <lineage>
        <taxon>Bacteria</taxon>
        <taxon>Bacillati</taxon>
        <taxon>Actinomycetota</taxon>
        <taxon>Actinomycetes</taxon>
        <taxon>Micrococcales</taxon>
        <taxon>Microbacteriaceae</taxon>
        <taxon>Agromyces</taxon>
    </lineage>
</organism>
<dbReference type="EMBL" id="BMMD01000038">
    <property type="protein sequence ID" value="GGJ93930.1"/>
    <property type="molecule type" value="Genomic_DNA"/>
</dbReference>
<gene>
    <name evidence="1" type="ORF">GCM10011372_35410</name>
</gene>
<protein>
    <submittedName>
        <fullName evidence="1">Uncharacterized protein</fullName>
    </submittedName>
</protein>
<reference evidence="1" key="2">
    <citation type="submission" date="2020-09" db="EMBL/GenBank/DDBJ databases">
        <authorList>
            <person name="Sun Q."/>
            <person name="Zhou Y."/>
        </authorList>
    </citation>
    <scope>NUCLEOTIDE SEQUENCE</scope>
    <source>
        <strain evidence="1">CGMCC 1.8984</strain>
    </source>
</reference>
<dbReference type="Proteomes" id="UP000636956">
    <property type="component" value="Unassembled WGS sequence"/>
</dbReference>
<sequence length="227" mass="25800">MRARRLAAEQRLADAGVSDSALSRLRTSAELDRRRARELLVENAELRTEVDRLRGGRADAARRLREYARRGSAMVDASDRSPSTRRDHFVDAEAWVRHEICCAWVERIPACDKAAYPLPTYVVGTDFAASLESRDANKFAKAMKAVVDVLTGRADQMDSREAHRLRTSDAGGSLYVVRDDSAHAMRCAIERNTPSARRLHYWLLPSPRRTQRPPTDEFHLRFDRVLV</sequence>
<keyword evidence="2" id="KW-1185">Reference proteome</keyword>
<comment type="caution">
    <text evidence="1">The sequence shown here is derived from an EMBL/GenBank/DDBJ whole genome shotgun (WGS) entry which is preliminary data.</text>
</comment>
<name>A0A917PVJ8_9MICO</name>
<proteinExistence type="predicted"/>